<dbReference type="InterPro" id="IPR000298">
    <property type="entry name" value="Cyt_c_oxidase-like_su3"/>
</dbReference>
<dbReference type="Gene3D" id="1.20.210.10">
    <property type="entry name" value="Cytochrome c oxidase-like, subunit I domain"/>
    <property type="match status" value="1"/>
</dbReference>
<evidence type="ECO:0000259" key="20">
    <source>
        <dbReference type="PROSITE" id="PS50855"/>
    </source>
</evidence>
<dbReference type="InterPro" id="IPR036927">
    <property type="entry name" value="Cyt_c_oxase-like_su1_sf"/>
</dbReference>
<evidence type="ECO:0000256" key="3">
    <source>
        <dbReference type="ARBA" id="ARBA00012949"/>
    </source>
</evidence>
<keyword evidence="12 18" id="KW-1133">Transmembrane helix</keyword>
<feature type="transmembrane region" description="Helical" evidence="18">
    <location>
        <begin position="356"/>
        <end position="381"/>
    </location>
</feature>
<dbReference type="EMBL" id="DQAY01000041">
    <property type="protein sequence ID" value="HCO22645.1"/>
    <property type="molecule type" value="Genomic_DNA"/>
</dbReference>
<evidence type="ECO:0000256" key="7">
    <source>
        <dbReference type="ARBA" id="ARBA00022660"/>
    </source>
</evidence>
<dbReference type="PRINTS" id="PR01165">
    <property type="entry name" value="CYCOXIDASEI"/>
</dbReference>
<dbReference type="NCBIfam" id="TIGR02891">
    <property type="entry name" value="CtaD_CoxA"/>
    <property type="match status" value="1"/>
</dbReference>
<accession>A0A3D3R1E7</accession>
<proteinExistence type="inferred from homology"/>
<name>A0A3D3R1E7_9PLAN</name>
<comment type="similarity">
    <text evidence="17">Belongs to the heme-copper respiratory oxidase family.</text>
</comment>
<sequence>MTTGSVEQPQLTMLEPQPTSTRLLDWVSTLDHKRIGIMYILTAVFYLAVGGFEALLMRIQLAFPNNTFLSPEMFNQLFTMHGTTMVFLVGMPVLTGFANYFVPLMIGARDVAFPRLNSFGFWMFFFGAALLHFSFLTGSAPNAGWFSYVPLSSKAYSSLQGVDYWIIGLLIMGIGSVSGAINIFATIINLRAPGMSLQRVPLFVWMMLMQAILIILALPALNSALAMLLIDRWLGSAFFDPTRGGSAVLWQHYFWIFGHPEVYILILPGFGMISEVIPVFSRKPIYGYTFVAASSVAIVLLGYGVWAHHMFAVGLGMYADIFFAVGSLLIAIPTGIKVFNWTATLWGGEIQFNTSLHFAVAFLLQFVIGGLTGIMFAAVPIDWQLTDTYFVVAHFHYVLIGGLVFALFSAAYYWFPKMTGRMLNERIGILQFWLWVLGFNMTFMVQHFLGLMGMPRRVYTYADNPGWAMLNGIATLGAIFMAVGTLVFLWNIFKSLRSGKIAGDNPWDAFTLEWATTSPPPPENFPVIPEVKSRRPVWDINHPEYADWKKEKTPEDKGRRGNLAKIAAWSFIASEAVFFLLLLVAYVVFNTKLMAPVGEASSPETLSDVTSSVLDVKRTGIFSLFLIASSITFWIAERLLKAGKKSAFVFSLGLTILLGIIFLAGQVWEYTGLLTSDISINTDLFSATFFTVTGFHGIHVTAGVIALFVMLLMGLKGNLTSEKTHVFGAVGVYWHFVDVVWIAVFGIIYLGLLQ</sequence>
<dbReference type="InterPro" id="IPR023616">
    <property type="entry name" value="Cyt_c_oxase-like_su1_dom"/>
</dbReference>
<evidence type="ECO:0000313" key="21">
    <source>
        <dbReference type="EMBL" id="HCO22645.1"/>
    </source>
</evidence>
<evidence type="ECO:0000256" key="16">
    <source>
        <dbReference type="ARBA" id="ARBA00047816"/>
    </source>
</evidence>
<comment type="catalytic activity">
    <reaction evidence="16">
        <text>4 Fe(II)-[cytochrome c] + O2 + 8 H(+)(in) = 4 Fe(III)-[cytochrome c] + 2 H2O + 4 H(+)(out)</text>
        <dbReference type="Rhea" id="RHEA:11436"/>
        <dbReference type="Rhea" id="RHEA-COMP:10350"/>
        <dbReference type="Rhea" id="RHEA-COMP:14399"/>
        <dbReference type="ChEBI" id="CHEBI:15377"/>
        <dbReference type="ChEBI" id="CHEBI:15378"/>
        <dbReference type="ChEBI" id="CHEBI:15379"/>
        <dbReference type="ChEBI" id="CHEBI:29033"/>
        <dbReference type="ChEBI" id="CHEBI:29034"/>
        <dbReference type="EC" id="7.1.1.9"/>
    </reaction>
</comment>
<dbReference type="CDD" id="cd01662">
    <property type="entry name" value="Ubiquinol_Oxidase_I"/>
    <property type="match status" value="1"/>
</dbReference>
<feature type="transmembrane region" description="Helical" evidence="18">
    <location>
        <begin position="285"/>
        <end position="306"/>
    </location>
</feature>
<evidence type="ECO:0000256" key="5">
    <source>
        <dbReference type="ARBA" id="ARBA00022475"/>
    </source>
</evidence>
<gene>
    <name evidence="21" type="primary">ctaD</name>
    <name evidence="21" type="ORF">DIT97_06110</name>
</gene>
<keyword evidence="14" id="KW-0186">Copper</keyword>
<dbReference type="InterPro" id="IPR035973">
    <property type="entry name" value="Cyt_c_oxidase_su3-like_sf"/>
</dbReference>
<comment type="pathway">
    <text evidence="2">Energy metabolism; oxidative phosphorylation.</text>
</comment>
<evidence type="ECO:0000256" key="8">
    <source>
        <dbReference type="ARBA" id="ARBA00022692"/>
    </source>
</evidence>
<dbReference type="UniPathway" id="UPA00705"/>
<feature type="transmembrane region" description="Helical" evidence="18">
    <location>
        <begin position="312"/>
        <end position="336"/>
    </location>
</feature>
<evidence type="ECO:0000259" key="19">
    <source>
        <dbReference type="PROSITE" id="PS50253"/>
    </source>
</evidence>
<dbReference type="AlphaFoldDB" id="A0A3D3R1E7"/>
<keyword evidence="7 17" id="KW-0679">Respiratory chain</keyword>
<evidence type="ECO:0000256" key="2">
    <source>
        <dbReference type="ARBA" id="ARBA00004673"/>
    </source>
</evidence>
<feature type="transmembrane region" description="Helical" evidence="18">
    <location>
        <begin position="119"/>
        <end position="144"/>
    </location>
</feature>
<evidence type="ECO:0000256" key="6">
    <source>
        <dbReference type="ARBA" id="ARBA00022617"/>
    </source>
</evidence>
<evidence type="ECO:0000256" key="14">
    <source>
        <dbReference type="ARBA" id="ARBA00023008"/>
    </source>
</evidence>
<dbReference type="InterPro" id="IPR023615">
    <property type="entry name" value="Cyt_c_Oxase_su1_BS"/>
</dbReference>
<feature type="transmembrane region" description="Helical" evidence="18">
    <location>
        <begin position="619"/>
        <end position="636"/>
    </location>
</feature>
<evidence type="ECO:0000256" key="11">
    <source>
        <dbReference type="ARBA" id="ARBA00022982"/>
    </source>
</evidence>
<dbReference type="PROSITE" id="PS50855">
    <property type="entry name" value="COX1"/>
    <property type="match status" value="1"/>
</dbReference>
<feature type="domain" description="Cytochrome oxidase subunit I profile" evidence="20">
    <location>
        <begin position="20"/>
        <end position="532"/>
    </location>
</feature>
<feature type="transmembrane region" description="Helical" evidence="18">
    <location>
        <begin position="83"/>
        <end position="107"/>
    </location>
</feature>
<dbReference type="EC" id="7.1.1.9" evidence="3"/>
<keyword evidence="15 18" id="KW-0472">Membrane</keyword>
<evidence type="ECO:0000256" key="17">
    <source>
        <dbReference type="RuleBase" id="RU000370"/>
    </source>
</evidence>
<dbReference type="InterPro" id="IPR013833">
    <property type="entry name" value="Cyt_c_oxidase_su3_a-hlx"/>
</dbReference>
<dbReference type="PANTHER" id="PTHR10422">
    <property type="entry name" value="CYTOCHROME C OXIDASE SUBUNIT 1"/>
    <property type="match status" value="1"/>
</dbReference>
<dbReference type="GO" id="GO:0004129">
    <property type="term" value="F:cytochrome-c oxidase activity"/>
    <property type="evidence" value="ECO:0007669"/>
    <property type="project" value="UniProtKB-EC"/>
</dbReference>
<evidence type="ECO:0000256" key="15">
    <source>
        <dbReference type="ARBA" id="ARBA00023136"/>
    </source>
</evidence>
<dbReference type="FunFam" id="1.20.210.10:FF:000006">
    <property type="entry name" value="Cytochrome c oxidase subunit 1"/>
    <property type="match status" value="1"/>
</dbReference>
<evidence type="ECO:0000256" key="10">
    <source>
        <dbReference type="ARBA" id="ARBA00022967"/>
    </source>
</evidence>
<feature type="transmembrane region" description="Helical" evidence="18">
    <location>
        <begin position="726"/>
        <end position="752"/>
    </location>
</feature>
<evidence type="ECO:0000256" key="9">
    <source>
        <dbReference type="ARBA" id="ARBA00022723"/>
    </source>
</evidence>
<protein>
    <recommendedName>
        <fullName evidence="3">cytochrome-c oxidase</fullName>
        <ecNumber evidence="3">7.1.1.9</ecNumber>
    </recommendedName>
</protein>
<feature type="transmembrane region" description="Helical" evidence="18">
    <location>
        <begin position="164"/>
        <end position="190"/>
    </location>
</feature>
<keyword evidence="10" id="KW-1278">Translocase</keyword>
<dbReference type="Pfam" id="PF00115">
    <property type="entry name" value="COX1"/>
    <property type="match status" value="1"/>
</dbReference>
<evidence type="ECO:0000256" key="4">
    <source>
        <dbReference type="ARBA" id="ARBA00022448"/>
    </source>
</evidence>
<dbReference type="GO" id="GO:0006119">
    <property type="term" value="P:oxidative phosphorylation"/>
    <property type="evidence" value="ECO:0007669"/>
    <property type="project" value="UniProtKB-UniPathway"/>
</dbReference>
<dbReference type="GO" id="GO:0005886">
    <property type="term" value="C:plasma membrane"/>
    <property type="evidence" value="ECO:0007669"/>
    <property type="project" value="UniProtKB-SubCell"/>
</dbReference>
<feature type="transmembrane region" description="Helical" evidence="18">
    <location>
        <begin position="202"/>
        <end position="230"/>
    </location>
</feature>
<feature type="transmembrane region" description="Helical" evidence="18">
    <location>
        <begin position="469"/>
        <end position="493"/>
    </location>
</feature>
<keyword evidence="8 17" id="KW-0812">Transmembrane</keyword>
<evidence type="ECO:0000256" key="18">
    <source>
        <dbReference type="SAM" id="Phobius"/>
    </source>
</evidence>
<evidence type="ECO:0000256" key="12">
    <source>
        <dbReference type="ARBA" id="ARBA00022989"/>
    </source>
</evidence>
<reference evidence="21 22" key="1">
    <citation type="journal article" date="2018" name="Nat. Biotechnol.">
        <title>A standardized bacterial taxonomy based on genome phylogeny substantially revises the tree of life.</title>
        <authorList>
            <person name="Parks D.H."/>
            <person name="Chuvochina M."/>
            <person name="Waite D.W."/>
            <person name="Rinke C."/>
            <person name="Skarshewski A."/>
            <person name="Chaumeil P.A."/>
            <person name="Hugenholtz P."/>
        </authorList>
    </citation>
    <scope>NUCLEOTIDE SEQUENCE [LARGE SCALE GENOMIC DNA]</scope>
    <source>
        <strain evidence="21">UBA9375</strain>
    </source>
</reference>
<comment type="caution">
    <text evidence="21">The sequence shown here is derived from an EMBL/GenBank/DDBJ whole genome shotgun (WGS) entry which is preliminary data.</text>
</comment>
<dbReference type="PROSITE" id="PS50253">
    <property type="entry name" value="COX3"/>
    <property type="match status" value="1"/>
</dbReference>
<feature type="transmembrane region" description="Helical" evidence="18">
    <location>
        <begin position="37"/>
        <end position="63"/>
    </location>
</feature>
<keyword evidence="13" id="KW-0408">Iron</keyword>
<organism evidence="21 22">
    <name type="scientific">Gimesia maris</name>
    <dbReference type="NCBI Taxonomy" id="122"/>
    <lineage>
        <taxon>Bacteria</taxon>
        <taxon>Pseudomonadati</taxon>
        <taxon>Planctomycetota</taxon>
        <taxon>Planctomycetia</taxon>
        <taxon>Planctomycetales</taxon>
        <taxon>Planctomycetaceae</taxon>
        <taxon>Gimesia</taxon>
    </lineage>
</organism>
<dbReference type="SUPFAM" id="SSF81452">
    <property type="entry name" value="Cytochrome c oxidase subunit III-like"/>
    <property type="match status" value="1"/>
</dbReference>
<feature type="transmembrane region" description="Helical" evidence="18">
    <location>
        <begin position="427"/>
        <end position="449"/>
    </location>
</feature>
<dbReference type="PANTHER" id="PTHR10422:SF18">
    <property type="entry name" value="CYTOCHROME C OXIDASE SUBUNIT 1"/>
    <property type="match status" value="1"/>
</dbReference>
<feature type="transmembrane region" description="Helical" evidence="18">
    <location>
        <begin position="250"/>
        <end position="273"/>
    </location>
</feature>
<dbReference type="Gene3D" id="1.20.120.80">
    <property type="entry name" value="Cytochrome c oxidase, subunit III, four-helix bundle"/>
    <property type="match status" value="1"/>
</dbReference>
<feature type="transmembrane region" description="Helical" evidence="18">
    <location>
        <begin position="393"/>
        <end position="415"/>
    </location>
</feature>
<feature type="transmembrane region" description="Helical" evidence="18">
    <location>
        <begin position="566"/>
        <end position="589"/>
    </location>
</feature>
<evidence type="ECO:0000313" key="22">
    <source>
        <dbReference type="Proteomes" id="UP000263642"/>
    </source>
</evidence>
<dbReference type="SUPFAM" id="SSF81442">
    <property type="entry name" value="Cytochrome c oxidase subunit I-like"/>
    <property type="match status" value="1"/>
</dbReference>
<feature type="transmembrane region" description="Helical" evidence="18">
    <location>
        <begin position="688"/>
        <end position="714"/>
    </location>
</feature>
<keyword evidence="9" id="KW-0479">Metal-binding</keyword>
<dbReference type="InterPro" id="IPR014241">
    <property type="entry name" value="Cyt_c_oxidase_su1_bac"/>
</dbReference>
<feature type="transmembrane region" description="Helical" evidence="18">
    <location>
        <begin position="648"/>
        <end position="668"/>
    </location>
</feature>
<dbReference type="PROSITE" id="PS00077">
    <property type="entry name" value="COX1_CUB"/>
    <property type="match status" value="1"/>
</dbReference>
<evidence type="ECO:0000256" key="13">
    <source>
        <dbReference type="ARBA" id="ARBA00023004"/>
    </source>
</evidence>
<dbReference type="CDD" id="cd00386">
    <property type="entry name" value="Heme_Cu_Oxidase_III_like"/>
    <property type="match status" value="1"/>
</dbReference>
<comment type="subcellular location">
    <subcellularLocation>
        <location evidence="1">Cell membrane</location>
        <topology evidence="1">Multi-pass membrane protein</topology>
    </subcellularLocation>
</comment>
<evidence type="ECO:0000256" key="1">
    <source>
        <dbReference type="ARBA" id="ARBA00004651"/>
    </source>
</evidence>
<dbReference type="GO" id="GO:0046872">
    <property type="term" value="F:metal ion binding"/>
    <property type="evidence" value="ECO:0007669"/>
    <property type="project" value="UniProtKB-KW"/>
</dbReference>
<keyword evidence="11 17" id="KW-0249">Electron transport</keyword>
<dbReference type="Pfam" id="PF00510">
    <property type="entry name" value="COX3"/>
    <property type="match status" value="1"/>
</dbReference>
<keyword evidence="6 17" id="KW-0349">Heme</keyword>
<feature type="domain" description="Heme-copper oxidase subunit III family profile" evidence="19">
    <location>
        <begin position="565"/>
        <end position="753"/>
    </location>
</feature>
<dbReference type="GO" id="GO:0020037">
    <property type="term" value="F:heme binding"/>
    <property type="evidence" value="ECO:0007669"/>
    <property type="project" value="InterPro"/>
</dbReference>
<dbReference type="Proteomes" id="UP000263642">
    <property type="component" value="Unassembled WGS sequence"/>
</dbReference>
<keyword evidence="4 17" id="KW-0813">Transport</keyword>
<dbReference type="GO" id="GO:0015990">
    <property type="term" value="P:electron transport coupled proton transport"/>
    <property type="evidence" value="ECO:0007669"/>
    <property type="project" value="InterPro"/>
</dbReference>
<dbReference type="GO" id="GO:0022904">
    <property type="term" value="P:respiratory electron transport chain"/>
    <property type="evidence" value="ECO:0007669"/>
    <property type="project" value="InterPro"/>
</dbReference>
<dbReference type="InterPro" id="IPR000883">
    <property type="entry name" value="Cyt_C_Oxase_1"/>
</dbReference>
<keyword evidence="5" id="KW-1003">Cell membrane</keyword>